<dbReference type="GO" id="GO:0006730">
    <property type="term" value="P:one-carbon metabolic process"/>
    <property type="evidence" value="ECO:0007669"/>
    <property type="project" value="UniProtKB-UniRule"/>
</dbReference>
<evidence type="ECO:0000313" key="8">
    <source>
        <dbReference type="EMBL" id="QVV87497.1"/>
    </source>
</evidence>
<keyword evidence="8" id="KW-0378">Hydrolase</keyword>
<dbReference type="PANTHER" id="PTHR23420">
    <property type="entry name" value="ADENOSYLHOMOCYSTEINASE"/>
    <property type="match status" value="1"/>
</dbReference>
<dbReference type="NCBIfam" id="TIGR00936">
    <property type="entry name" value="ahcY"/>
    <property type="match status" value="1"/>
</dbReference>
<dbReference type="InterPro" id="IPR000043">
    <property type="entry name" value="Adenosylhomocysteinase-like"/>
</dbReference>
<dbReference type="InterPro" id="IPR042172">
    <property type="entry name" value="Adenosylhomocyst_ase-like_sf"/>
</dbReference>
<dbReference type="CDD" id="cd00401">
    <property type="entry name" value="SAHH"/>
    <property type="match status" value="1"/>
</dbReference>
<gene>
    <name evidence="8" type="ORF">KHC33_08925</name>
</gene>
<organism evidence="8 9">
    <name type="scientific">Methanospirillum purgamenti</name>
    <dbReference type="NCBI Taxonomy" id="2834276"/>
    <lineage>
        <taxon>Archaea</taxon>
        <taxon>Methanobacteriati</taxon>
        <taxon>Methanobacteriota</taxon>
        <taxon>Stenosarchaea group</taxon>
        <taxon>Methanomicrobia</taxon>
        <taxon>Methanomicrobiales</taxon>
        <taxon>Methanospirillaceae</taxon>
        <taxon>Methanospirillum</taxon>
    </lineage>
</organism>
<dbReference type="Proteomes" id="UP000680656">
    <property type="component" value="Chromosome"/>
</dbReference>
<comment type="similarity">
    <text evidence="1 6">Belongs to the adenosylhomocysteinase family.</text>
</comment>
<dbReference type="InterPro" id="IPR036291">
    <property type="entry name" value="NAD(P)-bd_dom_sf"/>
</dbReference>
<dbReference type="Pfam" id="PF05221">
    <property type="entry name" value="AdoHcyase"/>
    <property type="match status" value="2"/>
</dbReference>
<sequence>MESGELKIEWARQYMPVLNAISERFKKEKPFAGKVIGMALHVEAKTANLVKTLADGGAIVHITGCNPLSTQDDVSAALSRVPNVFCYAKRGCSVDEYYKAIDTVLDAKPVITIDDGMDLIHRLHTVRTDVLQQVIGGCEETTTGIHRLRAMASEGKLKFPVIAVNDTPMKHYFDNVHGTGESALTAIMATTNSLIAGKWIVVAGFGFCGRGLARKASALGAKVIVTEIDPRRALEAHMEGFHVMSMNEAASVGDIFITTTGNRDVITGDHMSAMKSGVILSNAGHFNIEIDGIWLSSHADRIEEREGIHSYHFGGKVIHLLAEGRLVNLAVPKGMGHPIEVMDLSFALQALSTEYLALHYTELKPDVHQVPDEIDRTVASYKLSSLNLSIDSLSHDQQEYMSSWDHGT</sequence>
<dbReference type="RefSeq" id="WP_214418318.1">
    <property type="nucleotide sequence ID" value="NZ_CP075546.1"/>
</dbReference>
<evidence type="ECO:0000256" key="5">
    <source>
        <dbReference type="PIRSR" id="PIRSR001109-2"/>
    </source>
</evidence>
<dbReference type="GO" id="GO:0033353">
    <property type="term" value="P:S-adenosylmethionine cycle"/>
    <property type="evidence" value="ECO:0007669"/>
    <property type="project" value="TreeGrafter"/>
</dbReference>
<evidence type="ECO:0000256" key="3">
    <source>
        <dbReference type="ARBA" id="ARBA00023027"/>
    </source>
</evidence>
<keyword evidence="3 5" id="KW-0520">NAD</keyword>
<evidence type="ECO:0000256" key="6">
    <source>
        <dbReference type="RuleBase" id="RU004166"/>
    </source>
</evidence>
<dbReference type="InterPro" id="IPR020082">
    <property type="entry name" value="S-Ado-L-homoCys_hydrolase_CS"/>
</dbReference>
<dbReference type="PIRSF" id="PIRSF001109">
    <property type="entry name" value="Ad_hcy_hydrolase"/>
    <property type="match status" value="1"/>
</dbReference>
<dbReference type="Gene3D" id="3.40.50.1480">
    <property type="entry name" value="Adenosylhomocysteinase-like"/>
    <property type="match status" value="1"/>
</dbReference>
<feature type="binding site" evidence="5">
    <location>
        <begin position="206"/>
        <end position="211"/>
    </location>
    <ligand>
        <name>NAD(+)</name>
        <dbReference type="ChEBI" id="CHEBI:57540"/>
    </ligand>
</feature>
<dbReference type="Pfam" id="PF00670">
    <property type="entry name" value="AdoHcyase_NAD"/>
    <property type="match status" value="1"/>
</dbReference>
<keyword evidence="2" id="KW-0554">One-carbon metabolism</keyword>
<evidence type="ECO:0000256" key="4">
    <source>
        <dbReference type="NCBIfam" id="TIGR00936"/>
    </source>
</evidence>
<accession>A0A8E7AZ96</accession>
<dbReference type="SMART" id="SM00996">
    <property type="entry name" value="AdoHcyase"/>
    <property type="match status" value="1"/>
</dbReference>
<protein>
    <recommendedName>
        <fullName evidence="4">Adenosylhomocysteinase</fullName>
        <ecNumber evidence="4">3.13.2.1</ecNumber>
    </recommendedName>
</protein>
<dbReference type="SUPFAM" id="SSF52283">
    <property type="entry name" value="Formate/glycerate dehydrogenase catalytic domain-like"/>
    <property type="match status" value="1"/>
</dbReference>
<feature type="binding site" evidence="5">
    <location>
        <position position="227"/>
    </location>
    <ligand>
        <name>NAD(+)</name>
        <dbReference type="ChEBI" id="CHEBI:57540"/>
    </ligand>
</feature>
<dbReference type="InterPro" id="IPR015878">
    <property type="entry name" value="Ado_hCys_hydrolase_NAD-bd"/>
</dbReference>
<dbReference type="PROSITE" id="PS00738">
    <property type="entry name" value="ADOHCYASE_1"/>
    <property type="match status" value="1"/>
</dbReference>
<feature type="binding site" evidence="5">
    <location>
        <position position="328"/>
    </location>
    <ligand>
        <name>NAD(+)</name>
        <dbReference type="ChEBI" id="CHEBI:57540"/>
    </ligand>
</feature>
<proteinExistence type="inferred from homology"/>
<feature type="binding site" evidence="5">
    <location>
        <position position="337"/>
    </location>
    <ligand>
        <name>NAD(+)</name>
        <dbReference type="ChEBI" id="CHEBI:57540"/>
    </ligand>
</feature>
<dbReference type="PANTHER" id="PTHR23420:SF0">
    <property type="entry name" value="ADENOSYLHOMOCYSTEINASE"/>
    <property type="match status" value="1"/>
</dbReference>
<dbReference type="PROSITE" id="PS00739">
    <property type="entry name" value="ADOHCYASE_2"/>
    <property type="match status" value="1"/>
</dbReference>
<dbReference type="Gene3D" id="3.40.50.720">
    <property type="entry name" value="NAD(P)-binding Rossmann-like Domain"/>
    <property type="match status" value="1"/>
</dbReference>
<dbReference type="SUPFAM" id="SSF51735">
    <property type="entry name" value="NAD(P)-binding Rossmann-fold domains"/>
    <property type="match status" value="1"/>
</dbReference>
<feature type="binding site" evidence="5">
    <location>
        <begin position="141"/>
        <end position="143"/>
    </location>
    <ligand>
        <name>NAD(+)</name>
        <dbReference type="ChEBI" id="CHEBI:57540"/>
    </ligand>
</feature>
<dbReference type="AlphaFoldDB" id="A0A8E7AZ96"/>
<dbReference type="KEGG" id="mrtj:KHC33_08925"/>
<evidence type="ECO:0000256" key="1">
    <source>
        <dbReference type="ARBA" id="ARBA00007122"/>
    </source>
</evidence>
<feature type="binding site" evidence="5">
    <location>
        <begin position="283"/>
        <end position="285"/>
    </location>
    <ligand>
        <name>NAD(+)</name>
        <dbReference type="ChEBI" id="CHEBI:57540"/>
    </ligand>
</feature>
<comment type="cofactor">
    <cofactor evidence="5">
        <name>NAD(+)</name>
        <dbReference type="ChEBI" id="CHEBI:57540"/>
    </cofactor>
    <text evidence="5">Binds 1 NAD(+) per subunit.</text>
</comment>
<dbReference type="GO" id="GO:0005829">
    <property type="term" value="C:cytosol"/>
    <property type="evidence" value="ECO:0007669"/>
    <property type="project" value="TreeGrafter"/>
</dbReference>
<keyword evidence="9" id="KW-1185">Reference proteome</keyword>
<dbReference type="EC" id="3.13.2.1" evidence="4"/>
<dbReference type="GO" id="GO:0004013">
    <property type="term" value="F:adenosylhomocysteinase activity"/>
    <property type="evidence" value="ECO:0007669"/>
    <property type="project" value="UniProtKB-UniRule"/>
</dbReference>
<feature type="domain" description="S-adenosyl-L-homocysteine hydrolase NAD binding" evidence="7">
    <location>
        <begin position="175"/>
        <end position="334"/>
    </location>
</feature>
<evidence type="ECO:0000313" key="9">
    <source>
        <dbReference type="Proteomes" id="UP000680656"/>
    </source>
</evidence>
<dbReference type="GeneID" id="65097303"/>
<name>A0A8E7AZ96_9EURY</name>
<evidence type="ECO:0000259" key="7">
    <source>
        <dbReference type="SMART" id="SM00997"/>
    </source>
</evidence>
<dbReference type="NCBIfam" id="NF004005">
    <property type="entry name" value="PRK05476.2-3"/>
    <property type="match status" value="1"/>
</dbReference>
<reference evidence="8 9" key="1">
    <citation type="submission" date="2021-05" db="EMBL/GenBank/DDBJ databases">
        <title>A novel Methanospirillum isolate from a pyrite-forming mixed culture.</title>
        <authorList>
            <person name="Bunk B."/>
            <person name="Sproer C."/>
            <person name="Spring S."/>
            <person name="Pester M."/>
        </authorList>
    </citation>
    <scope>NUCLEOTIDE SEQUENCE [LARGE SCALE GENOMIC DNA]</scope>
    <source>
        <strain evidence="8 9">J.3.6.1-F.2.7.3</strain>
    </source>
</reference>
<dbReference type="SMART" id="SM00997">
    <property type="entry name" value="AdoHcyase_NAD"/>
    <property type="match status" value="1"/>
</dbReference>
<evidence type="ECO:0000256" key="2">
    <source>
        <dbReference type="ARBA" id="ARBA00022563"/>
    </source>
</evidence>
<dbReference type="EMBL" id="CP075546">
    <property type="protein sequence ID" value="QVV87497.1"/>
    <property type="molecule type" value="Genomic_DNA"/>
</dbReference>